<dbReference type="EMBL" id="FNGS01000005">
    <property type="protein sequence ID" value="SDM26430.1"/>
    <property type="molecule type" value="Genomic_DNA"/>
</dbReference>
<protein>
    <recommendedName>
        <fullName evidence="3">Outer membrane protein beta-barrel domain-containing protein</fullName>
    </recommendedName>
</protein>
<evidence type="ECO:0000313" key="1">
    <source>
        <dbReference type="EMBL" id="SDM26430.1"/>
    </source>
</evidence>
<accession>A0A1G9RTM3</accession>
<name>A0A1G9RTM3_9BACT</name>
<gene>
    <name evidence="1" type="ORF">SAMN04488090_3028</name>
</gene>
<evidence type="ECO:0008006" key="3">
    <source>
        <dbReference type="Google" id="ProtNLM"/>
    </source>
</evidence>
<dbReference type="Proteomes" id="UP000198901">
    <property type="component" value="Unassembled WGS sequence"/>
</dbReference>
<organism evidence="1 2">
    <name type="scientific">Siphonobacter aquaeclarae</name>
    <dbReference type="NCBI Taxonomy" id="563176"/>
    <lineage>
        <taxon>Bacteria</taxon>
        <taxon>Pseudomonadati</taxon>
        <taxon>Bacteroidota</taxon>
        <taxon>Cytophagia</taxon>
        <taxon>Cytophagales</taxon>
        <taxon>Cytophagaceae</taxon>
        <taxon>Siphonobacter</taxon>
    </lineage>
</organism>
<reference evidence="1 2" key="1">
    <citation type="submission" date="2016-10" db="EMBL/GenBank/DDBJ databases">
        <authorList>
            <person name="de Groot N.N."/>
        </authorList>
    </citation>
    <scope>NUCLEOTIDE SEQUENCE [LARGE SCALE GENOMIC DNA]</scope>
    <source>
        <strain evidence="1 2">DSM 21668</strain>
    </source>
</reference>
<sequence length="234" mass="26813">MAELKMLSYFFCLTSGPMKRILLLLLAIVPFASTFSQSKDILSVKVNYGLNGNFFVKQYDELSGTPNKTFLYKKDFLGTISGADLAVRIGKNSELGIAYSRSINKRERSYSGTISGVQVSVIDFSNRHINNFYQLYYQRSLKRVNDTFKFQLGGIYAQMNQQEIEISNYLNEIRVEERNFKNSNLEELGLAAGVEYQRKIDTHFDLGLQVKAYYLITVETLEAITLTPTLTYRF</sequence>
<evidence type="ECO:0000313" key="2">
    <source>
        <dbReference type="Proteomes" id="UP000198901"/>
    </source>
</evidence>
<keyword evidence="2" id="KW-1185">Reference proteome</keyword>
<proteinExistence type="predicted"/>
<dbReference type="AlphaFoldDB" id="A0A1G9RTM3"/>
<dbReference type="RefSeq" id="WP_218126662.1">
    <property type="nucleotide sequence ID" value="NZ_FNGS01000005.1"/>
</dbReference>